<gene>
    <name evidence="1" type="ORF">IAC96_07410</name>
</gene>
<evidence type="ECO:0000313" key="1">
    <source>
        <dbReference type="EMBL" id="HIR88760.1"/>
    </source>
</evidence>
<name>A0A9D1EEM4_9FIRM</name>
<comment type="caution">
    <text evidence="1">The sequence shown here is derived from an EMBL/GenBank/DDBJ whole genome shotgun (WGS) entry which is preliminary data.</text>
</comment>
<sequence length="158" mass="18596">MLVYSLSDNNIQGENFRGFLLYCLEISTYFSITIVNPQIKLSEFNKFLSKSFHTYSWYCYKTYEKPLSIMLYHSTPLLLAEIIKYFDCLFPENTKGIEDICFFNDTEIMFGSVTHEGIAQLVLSSETDIKSYRKFAKWEKEVITDKDCDFFPNLKKLT</sequence>
<accession>A0A9D1EEM4</accession>
<proteinExistence type="predicted"/>
<dbReference type="EMBL" id="DVHN01000090">
    <property type="protein sequence ID" value="HIR88760.1"/>
    <property type="molecule type" value="Genomic_DNA"/>
</dbReference>
<dbReference type="Proteomes" id="UP000824201">
    <property type="component" value="Unassembled WGS sequence"/>
</dbReference>
<evidence type="ECO:0000313" key="2">
    <source>
        <dbReference type="Proteomes" id="UP000824201"/>
    </source>
</evidence>
<reference evidence="1" key="1">
    <citation type="submission" date="2020-10" db="EMBL/GenBank/DDBJ databases">
        <authorList>
            <person name="Gilroy R."/>
        </authorList>
    </citation>
    <scope>NUCLEOTIDE SEQUENCE</scope>
    <source>
        <strain evidence="1">ChiW13-3771</strain>
    </source>
</reference>
<dbReference type="AlphaFoldDB" id="A0A9D1EEM4"/>
<reference evidence="1" key="2">
    <citation type="journal article" date="2021" name="PeerJ">
        <title>Extensive microbial diversity within the chicken gut microbiome revealed by metagenomics and culture.</title>
        <authorList>
            <person name="Gilroy R."/>
            <person name="Ravi A."/>
            <person name="Getino M."/>
            <person name="Pursley I."/>
            <person name="Horton D.L."/>
            <person name="Alikhan N.F."/>
            <person name="Baker D."/>
            <person name="Gharbi K."/>
            <person name="Hall N."/>
            <person name="Watson M."/>
            <person name="Adriaenssens E.M."/>
            <person name="Foster-Nyarko E."/>
            <person name="Jarju S."/>
            <person name="Secka A."/>
            <person name="Antonio M."/>
            <person name="Oren A."/>
            <person name="Chaudhuri R.R."/>
            <person name="La Ragione R."/>
            <person name="Hildebrand F."/>
            <person name="Pallen M.J."/>
        </authorList>
    </citation>
    <scope>NUCLEOTIDE SEQUENCE</scope>
    <source>
        <strain evidence="1">ChiW13-3771</strain>
    </source>
</reference>
<organism evidence="1 2">
    <name type="scientific">Candidatus Fimimorpha faecalis</name>
    <dbReference type="NCBI Taxonomy" id="2840824"/>
    <lineage>
        <taxon>Bacteria</taxon>
        <taxon>Bacillati</taxon>
        <taxon>Bacillota</taxon>
        <taxon>Clostridia</taxon>
        <taxon>Eubacteriales</taxon>
        <taxon>Candidatus Fimimorpha</taxon>
    </lineage>
</organism>
<protein>
    <submittedName>
        <fullName evidence="1">Uncharacterized protein</fullName>
    </submittedName>
</protein>